<dbReference type="GO" id="GO:0005786">
    <property type="term" value="C:signal recognition particle, endoplasmic reticulum targeting"/>
    <property type="evidence" value="ECO:0007669"/>
    <property type="project" value="UniProtKB-UniRule"/>
</dbReference>
<evidence type="ECO:0000256" key="4">
    <source>
        <dbReference type="ARBA" id="ARBA00022884"/>
    </source>
</evidence>
<accession>A0A2K1QR32</accession>
<keyword evidence="4 7" id="KW-0694">RNA-binding</keyword>
<comment type="caution">
    <text evidence="8">The sequence shown here is derived from an EMBL/GenBank/DDBJ whole genome shotgun (WGS) entry which is preliminary data.</text>
</comment>
<dbReference type="GO" id="GO:0006614">
    <property type="term" value="P:SRP-dependent cotranslational protein targeting to membrane"/>
    <property type="evidence" value="ECO:0007669"/>
    <property type="project" value="UniProtKB-UniRule"/>
</dbReference>
<reference evidence="8 9" key="1">
    <citation type="submission" date="2017-06" db="EMBL/GenBank/DDBJ databases">
        <title>Draft genome sequence of a variant of Elsinoe murrayae.</title>
        <authorList>
            <person name="Cheng Q."/>
        </authorList>
    </citation>
    <scope>NUCLEOTIDE SEQUENCE [LARGE SCALE GENOMIC DNA]</scope>
    <source>
        <strain evidence="8 9">CQ-2017a</strain>
    </source>
</reference>
<comment type="subunit">
    <text evidence="7">Component of a fungal signal recognition particle (SRP) complex that consists of a 7SL RNA molecule (scR1) and at least six protein subunits: SRP72, SRP68, SRP54, SEC65, SRP21 and SRP14.</text>
</comment>
<protein>
    <recommendedName>
        <fullName evidence="7">Signal recognition particle subunit SRP14</fullName>
    </recommendedName>
    <alternativeName>
        <fullName evidence="7">Signal recognition particle 14 kDa protein</fullName>
    </alternativeName>
</protein>
<dbReference type="GO" id="GO:0030942">
    <property type="term" value="F:endoplasmic reticulum signal peptide binding"/>
    <property type="evidence" value="ECO:0007669"/>
    <property type="project" value="UniProtKB-UniRule"/>
</dbReference>
<sequence length="137" mass="15444">MAGPHLSHDEFFNQLTNLLSSRTQEGHGSIWLTQKRLSYDTLENPTPGKVADDPLWDTHPPNPLPLIIRATDGKSTINKVEKKKSKSKVKLSAVVQPDDLDAFYTRYAEVCKTGMTALKKRDRSKRKKVKKGKGDKK</sequence>
<dbReference type="STRING" id="2082308.A0A2K1QR32"/>
<dbReference type="InterPro" id="IPR009018">
    <property type="entry name" value="Signal_recog_particle_SRP9/14"/>
</dbReference>
<keyword evidence="5 7" id="KW-0733">Signal recognition particle</keyword>
<evidence type="ECO:0000313" key="8">
    <source>
        <dbReference type="EMBL" id="PNS17505.1"/>
    </source>
</evidence>
<evidence type="ECO:0000256" key="2">
    <source>
        <dbReference type="ARBA" id="ARBA00010349"/>
    </source>
</evidence>
<dbReference type="GO" id="GO:0008312">
    <property type="term" value="F:7S RNA binding"/>
    <property type="evidence" value="ECO:0007669"/>
    <property type="project" value="UniProtKB-UniRule"/>
</dbReference>
<dbReference type="SUPFAM" id="SSF54762">
    <property type="entry name" value="Signal recognition particle alu RNA binding heterodimer, SRP9/14"/>
    <property type="match status" value="1"/>
</dbReference>
<dbReference type="Gene3D" id="3.30.720.10">
    <property type="entry name" value="Signal recognition particle alu RNA binding heterodimer, srp9/1"/>
    <property type="match status" value="1"/>
</dbReference>
<organism evidence="8 9">
    <name type="scientific">Sphaceloma murrayae</name>
    <dbReference type="NCBI Taxonomy" id="2082308"/>
    <lineage>
        <taxon>Eukaryota</taxon>
        <taxon>Fungi</taxon>
        <taxon>Dikarya</taxon>
        <taxon>Ascomycota</taxon>
        <taxon>Pezizomycotina</taxon>
        <taxon>Dothideomycetes</taxon>
        <taxon>Dothideomycetidae</taxon>
        <taxon>Myriangiales</taxon>
        <taxon>Elsinoaceae</taxon>
        <taxon>Sphaceloma</taxon>
    </lineage>
</organism>
<dbReference type="EMBL" id="NKHZ01000050">
    <property type="protein sequence ID" value="PNS17505.1"/>
    <property type="molecule type" value="Genomic_DNA"/>
</dbReference>
<gene>
    <name evidence="8" type="ORF">CAC42_8048</name>
</gene>
<evidence type="ECO:0000256" key="1">
    <source>
        <dbReference type="ARBA" id="ARBA00004496"/>
    </source>
</evidence>
<comment type="function">
    <text evidence="7">Component of the signal recognition particle (SRP) complex, a ribonucleoprotein complex that mediates the cotranslational targeting of secretory and membrane proteins to the endoplasmic reticulum (ER).</text>
</comment>
<keyword evidence="6 7" id="KW-0687">Ribonucleoprotein</keyword>
<comment type="similarity">
    <text evidence="2 7">Belongs to the SRP14 family.</text>
</comment>
<dbReference type="InterPro" id="IPR003210">
    <property type="entry name" value="Signal_recog_particle_SRP14"/>
</dbReference>
<dbReference type="Pfam" id="PF02290">
    <property type="entry name" value="SRP14"/>
    <property type="match status" value="1"/>
</dbReference>
<evidence type="ECO:0000256" key="6">
    <source>
        <dbReference type="ARBA" id="ARBA00023274"/>
    </source>
</evidence>
<comment type="subcellular location">
    <subcellularLocation>
        <location evidence="1 7">Cytoplasm</location>
    </subcellularLocation>
</comment>
<proteinExistence type="inferred from homology"/>
<evidence type="ECO:0000256" key="5">
    <source>
        <dbReference type="ARBA" id="ARBA00023135"/>
    </source>
</evidence>
<evidence type="ECO:0000256" key="7">
    <source>
        <dbReference type="RuleBase" id="RU368100"/>
    </source>
</evidence>
<dbReference type="Proteomes" id="UP000243797">
    <property type="component" value="Unassembled WGS sequence"/>
</dbReference>
<evidence type="ECO:0000256" key="3">
    <source>
        <dbReference type="ARBA" id="ARBA00022490"/>
    </source>
</evidence>
<dbReference type="AlphaFoldDB" id="A0A2K1QR32"/>
<keyword evidence="3 7" id="KW-0963">Cytoplasm</keyword>
<name>A0A2K1QR32_9PEZI</name>
<keyword evidence="9" id="KW-1185">Reference proteome</keyword>
<dbReference type="OrthoDB" id="19209at2759"/>
<dbReference type="InParanoid" id="A0A2K1QR32"/>
<dbReference type="PANTHER" id="PTHR12013">
    <property type="entry name" value="SIGNAL RECOGNITION PARTICLE 14 KD PROTEIN"/>
    <property type="match status" value="1"/>
</dbReference>
<evidence type="ECO:0000313" key="9">
    <source>
        <dbReference type="Proteomes" id="UP000243797"/>
    </source>
</evidence>